<evidence type="ECO:0000259" key="2">
    <source>
        <dbReference type="Pfam" id="PF13860"/>
    </source>
</evidence>
<dbReference type="EMBL" id="JBHPKH010000083">
    <property type="protein sequence ID" value="MFC1573147.1"/>
    <property type="molecule type" value="Genomic_DNA"/>
</dbReference>
<dbReference type="InterPro" id="IPR012334">
    <property type="entry name" value="Pectin_lyas_fold"/>
</dbReference>
<accession>A0ABV6YLE5</accession>
<dbReference type="InterPro" id="IPR039448">
    <property type="entry name" value="Beta_helix"/>
</dbReference>
<dbReference type="Pfam" id="PF13860">
    <property type="entry name" value="FlgD_ig"/>
    <property type="match status" value="1"/>
</dbReference>
<evidence type="ECO:0000313" key="4">
    <source>
        <dbReference type="Proteomes" id="UP001593833"/>
    </source>
</evidence>
<feature type="domain" description="Right handed beta helix" evidence="1">
    <location>
        <begin position="126"/>
        <end position="284"/>
    </location>
</feature>
<keyword evidence="4" id="KW-1185">Reference proteome</keyword>
<name>A0ABV6YLE5_UNCEI</name>
<dbReference type="SUPFAM" id="SSF51126">
    <property type="entry name" value="Pectin lyase-like"/>
    <property type="match status" value="1"/>
</dbReference>
<dbReference type="InterPro" id="IPR006626">
    <property type="entry name" value="PbH1"/>
</dbReference>
<proteinExistence type="predicted"/>
<reference evidence="3 4" key="1">
    <citation type="submission" date="2024-09" db="EMBL/GenBank/DDBJ databases">
        <authorList>
            <person name="D'Angelo T."/>
        </authorList>
    </citation>
    <scope>NUCLEOTIDE SEQUENCE [LARGE SCALE GENOMIC DNA]</scope>
    <source>
        <strain evidence="3">SAG AM-320-E07</strain>
    </source>
</reference>
<dbReference type="Pfam" id="PF13229">
    <property type="entry name" value="Beta_helix"/>
    <property type="match status" value="1"/>
</dbReference>
<evidence type="ECO:0000259" key="1">
    <source>
        <dbReference type="Pfam" id="PF13229"/>
    </source>
</evidence>
<dbReference type="SMART" id="SM00710">
    <property type="entry name" value="PbH1"/>
    <property type="match status" value="8"/>
</dbReference>
<dbReference type="PANTHER" id="PTHR11319">
    <property type="entry name" value="G PROTEIN-COUPLED RECEPTOR-RELATED"/>
    <property type="match status" value="1"/>
</dbReference>
<comment type="caution">
    <text evidence="3">The sequence shown here is derived from an EMBL/GenBank/DDBJ whole genome shotgun (WGS) entry which is preliminary data.</text>
</comment>
<gene>
    <name evidence="3" type="ORF">ACFL6M_06065</name>
</gene>
<feature type="domain" description="FlgD/Vpr Ig-like" evidence="2">
    <location>
        <begin position="505"/>
        <end position="557"/>
    </location>
</feature>
<dbReference type="InterPro" id="IPR011050">
    <property type="entry name" value="Pectin_lyase_fold/virulence"/>
</dbReference>
<sequence>MYRHLLLLSIAVLAFLLLVDPGVHARTWHVPTECSSIQSGIDSSATGDTVLVAEGIYPEHIDLLGKAITLASRFVLDDLPTHISNTVIDGALAIPDTGSVVSCASGEDLATVICGFTIQNGISTWGGGGIRCAGSSPRITNCVIRSCEAGAWPDGGGGIGCIDESSPEILDCTIEANTANGYGGGIGCFAYSSPLIQRCEITDNVVADGHIDRGGGVYIWNYCNPVILDCWISGNRAIESGGGVYCYRSAPTIRRCEIDNNESDTGAGLFLHYRSDGIVVEECVVHSNTSTGRGGGIWTGSLCTGTISNCVIYNNVAESGGGVYCFTLNHTLPSSFDFVNCTITGNTATNRGGGFMTDDEVYPRLLHSILWDNTAPVGPEIAMISDSDPSELDVGCCDVEGGESAVYVEPSCLLHWLDGNIDSDPLFCDATAHNFRLQEGSPCRADNPVNPYCDLIGALPVGCDPSSVNHRDASTLRVAPRFVAAFPNPFSEGTTVIWNQAHPGQAELAVLDVRGRVIRVLSSGRMGVGEHRQIWDGRDRQGKSVPGGVYWIKVQANKVRSGIRVLRVR</sequence>
<organism evidence="3 4">
    <name type="scientific">Eiseniibacteriota bacterium</name>
    <dbReference type="NCBI Taxonomy" id="2212470"/>
    <lineage>
        <taxon>Bacteria</taxon>
        <taxon>Candidatus Eiseniibacteriota</taxon>
    </lineage>
</organism>
<evidence type="ECO:0000313" key="3">
    <source>
        <dbReference type="EMBL" id="MFC1573147.1"/>
    </source>
</evidence>
<protein>
    <submittedName>
        <fullName evidence="3">Right-handed parallel beta-helix repeat-containing protein</fullName>
    </submittedName>
</protein>
<dbReference type="PANTHER" id="PTHR11319:SF35">
    <property type="entry name" value="OUTER MEMBRANE PROTEIN PMPC-RELATED"/>
    <property type="match status" value="1"/>
</dbReference>
<dbReference type="Proteomes" id="UP001593833">
    <property type="component" value="Unassembled WGS sequence"/>
</dbReference>
<dbReference type="Gene3D" id="2.60.40.4070">
    <property type="match status" value="1"/>
</dbReference>
<dbReference type="InterPro" id="IPR025965">
    <property type="entry name" value="FlgD/Vpr_Ig-like"/>
</dbReference>
<dbReference type="Gene3D" id="2.160.20.10">
    <property type="entry name" value="Single-stranded right-handed beta-helix, Pectin lyase-like"/>
    <property type="match status" value="2"/>
</dbReference>